<dbReference type="InterPro" id="IPR004358">
    <property type="entry name" value="Sig_transdc_His_kin-like_C"/>
</dbReference>
<dbReference type="EMBL" id="JAGQDE010000016">
    <property type="protein sequence ID" value="MBQ0960669.1"/>
    <property type="molecule type" value="Genomic_DNA"/>
</dbReference>
<evidence type="ECO:0000256" key="7">
    <source>
        <dbReference type="ARBA" id="ARBA00058004"/>
    </source>
</evidence>
<dbReference type="Pfam" id="PF02518">
    <property type="entry name" value="HATPase_c"/>
    <property type="match status" value="1"/>
</dbReference>
<dbReference type="Pfam" id="PF00512">
    <property type="entry name" value="HisKA"/>
    <property type="match status" value="1"/>
</dbReference>
<evidence type="ECO:0000256" key="2">
    <source>
        <dbReference type="ARBA" id="ARBA00012438"/>
    </source>
</evidence>
<name>A0A940YJI4_9BURK</name>
<evidence type="ECO:0000256" key="8">
    <source>
        <dbReference type="ARBA" id="ARBA00070152"/>
    </source>
</evidence>
<dbReference type="FunFam" id="3.30.565.10:FF:000010">
    <property type="entry name" value="Sensor histidine kinase RcsC"/>
    <property type="match status" value="1"/>
</dbReference>
<dbReference type="PANTHER" id="PTHR43642:SF1">
    <property type="entry name" value="HYBRID SIGNAL TRANSDUCTION HISTIDINE KINASE G"/>
    <property type="match status" value="1"/>
</dbReference>
<dbReference type="InterPro" id="IPR003661">
    <property type="entry name" value="HisK_dim/P_dom"/>
</dbReference>
<dbReference type="SMART" id="SM00388">
    <property type="entry name" value="HisKA"/>
    <property type="match status" value="1"/>
</dbReference>
<dbReference type="CDD" id="cd16922">
    <property type="entry name" value="HATPase_EvgS-ArcB-TorS-like"/>
    <property type="match status" value="1"/>
</dbReference>
<dbReference type="Gene3D" id="1.10.287.130">
    <property type="match status" value="1"/>
</dbReference>
<accession>A0A940YJI4</accession>
<keyword evidence="3" id="KW-0597">Phosphoprotein</keyword>
<reference evidence="10" key="1">
    <citation type="submission" date="2021-04" db="EMBL/GenBank/DDBJ databases">
        <title>The genome sequence of Ideonella sp. 4Y11.</title>
        <authorList>
            <person name="Liu Y."/>
        </authorList>
    </citation>
    <scope>NUCLEOTIDE SEQUENCE</scope>
    <source>
        <strain evidence="10">4Y11</strain>
    </source>
</reference>
<dbReference type="PANTHER" id="PTHR43642">
    <property type="entry name" value="HYBRID SIGNAL TRANSDUCTION HISTIDINE KINASE G"/>
    <property type="match status" value="1"/>
</dbReference>
<evidence type="ECO:0000313" key="10">
    <source>
        <dbReference type="EMBL" id="MBQ0960669.1"/>
    </source>
</evidence>
<dbReference type="Proteomes" id="UP000678374">
    <property type="component" value="Unassembled WGS sequence"/>
</dbReference>
<dbReference type="InterPro" id="IPR027417">
    <property type="entry name" value="P-loop_NTPase"/>
</dbReference>
<keyword evidence="4" id="KW-0732">Signal</keyword>
<dbReference type="GO" id="GO:0000155">
    <property type="term" value="F:phosphorelay sensor kinase activity"/>
    <property type="evidence" value="ECO:0007669"/>
    <property type="project" value="InterPro"/>
</dbReference>
<dbReference type="SUPFAM" id="SSF52540">
    <property type="entry name" value="P-loop containing nucleoside triphosphate hydrolases"/>
    <property type="match status" value="1"/>
</dbReference>
<dbReference type="PROSITE" id="PS50109">
    <property type="entry name" value="HIS_KIN"/>
    <property type="match status" value="1"/>
</dbReference>
<evidence type="ECO:0000259" key="9">
    <source>
        <dbReference type="PROSITE" id="PS50109"/>
    </source>
</evidence>
<dbReference type="CDD" id="cd00082">
    <property type="entry name" value="HisKA"/>
    <property type="match status" value="1"/>
</dbReference>
<evidence type="ECO:0000256" key="4">
    <source>
        <dbReference type="ARBA" id="ARBA00022729"/>
    </source>
</evidence>
<dbReference type="InterPro" id="IPR011009">
    <property type="entry name" value="Kinase-like_dom_sf"/>
</dbReference>
<dbReference type="InterPro" id="IPR053159">
    <property type="entry name" value="Hybrid_Histidine_Kinase"/>
</dbReference>
<evidence type="ECO:0000313" key="11">
    <source>
        <dbReference type="Proteomes" id="UP000678374"/>
    </source>
</evidence>
<evidence type="ECO:0000256" key="5">
    <source>
        <dbReference type="ARBA" id="ARBA00023012"/>
    </source>
</evidence>
<evidence type="ECO:0000256" key="3">
    <source>
        <dbReference type="ARBA" id="ARBA00022553"/>
    </source>
</evidence>
<protein>
    <recommendedName>
        <fullName evidence="8">Virulence sensor protein BvgS</fullName>
        <ecNumber evidence="2">2.7.13.3</ecNumber>
    </recommendedName>
</protein>
<keyword evidence="6" id="KW-0843">Virulence</keyword>
<comment type="caution">
    <text evidence="10">The sequence shown here is derived from an EMBL/GenBank/DDBJ whole genome shotgun (WGS) entry which is preliminary data.</text>
</comment>
<dbReference type="SUPFAM" id="SSF55874">
    <property type="entry name" value="ATPase domain of HSP90 chaperone/DNA topoisomerase II/histidine kinase"/>
    <property type="match status" value="1"/>
</dbReference>
<keyword evidence="11" id="KW-1185">Reference proteome</keyword>
<proteinExistence type="predicted"/>
<gene>
    <name evidence="10" type="ORF">KAK06_17065</name>
</gene>
<evidence type="ECO:0000256" key="6">
    <source>
        <dbReference type="ARBA" id="ARBA00023026"/>
    </source>
</evidence>
<organism evidence="10 11">
    <name type="scientific">Ideonella aquatica</name>
    <dbReference type="NCBI Taxonomy" id="2824119"/>
    <lineage>
        <taxon>Bacteria</taxon>
        <taxon>Pseudomonadati</taxon>
        <taxon>Pseudomonadota</taxon>
        <taxon>Betaproteobacteria</taxon>
        <taxon>Burkholderiales</taxon>
        <taxon>Sphaerotilaceae</taxon>
        <taxon>Ideonella</taxon>
    </lineage>
</organism>
<dbReference type="InterPro" id="IPR036097">
    <property type="entry name" value="HisK_dim/P_sf"/>
</dbReference>
<comment type="function">
    <text evidence="7">Member of the two-component regulatory system BvgS/BvgA. Phosphorylates BvgA via a four-step phosphorelay in response to environmental signals.</text>
</comment>
<dbReference type="PRINTS" id="PR00344">
    <property type="entry name" value="BCTRLSENSOR"/>
</dbReference>
<dbReference type="InterPro" id="IPR005467">
    <property type="entry name" value="His_kinase_dom"/>
</dbReference>
<dbReference type="InterPro" id="IPR041664">
    <property type="entry name" value="AAA_16"/>
</dbReference>
<dbReference type="Gene3D" id="3.30.565.10">
    <property type="entry name" value="Histidine kinase-like ATPase, C-terminal domain"/>
    <property type="match status" value="1"/>
</dbReference>
<dbReference type="RefSeq" id="WP_210803342.1">
    <property type="nucleotide sequence ID" value="NZ_JAGQDE010000016.1"/>
</dbReference>
<dbReference type="SUPFAM" id="SSF56112">
    <property type="entry name" value="Protein kinase-like (PK-like)"/>
    <property type="match status" value="1"/>
</dbReference>
<dbReference type="SUPFAM" id="SSF47384">
    <property type="entry name" value="Homodimeric domain of signal transducing histidine kinase"/>
    <property type="match status" value="1"/>
</dbReference>
<dbReference type="InterPro" id="IPR003594">
    <property type="entry name" value="HATPase_dom"/>
</dbReference>
<feature type="domain" description="Histidine kinase" evidence="9">
    <location>
        <begin position="1236"/>
        <end position="1456"/>
    </location>
</feature>
<keyword evidence="5" id="KW-0902">Two-component regulatory system</keyword>
<sequence>MPASFGPQLPWLPVDGGASPQQSCTLGWSVIERTGRQGLRRHAVLCTVLQSPSVPHPVRWLADAQGLHYDEVLDSDGWPPRLSELPPGPDSAASVQALGLALGRVLQALERQGIEHGRLSPDTVRWQPASAQAWLTDFDLGRFIHAPEDPRSPSRHRCSSDLVSLGRLLAWRASADARWLDPSPPDLDSLDRWPLDAFLKGVLRDLLQTGDAAGYRSARALCEDLVAGTLRPRPAGLGRPPAWRLPMERIGRATEHAQMRRACAEVAQAAATPASALVVVDGRSGIGKTSVIEAACRSMASDGARVAAGKFNQYGSQSPVAALMDALDDALSDLAGQAPADLSALVKPLRDELGAMAGVLTPTLPWLEQLIGPQPPAPELGAEASRTRFELALRRLVVALSAGPAPLVLFVDDLQWADPRTLELLGGLLAEPRLGRLLLIGAYRSETVGDGHPLPGWLERLAAQPSVRLQRIQVQAWRADDIAELLQVSGVQPGEALIHTAQALARHSDGNPFATLQLLRAAEHERAITADPGGAGWQIDLTRLQGVLDGRSVVSLVQSRLRGLPEATQAALSDAAHLGAEWSIEALAGARGTTPLQACRDLAPALSTGLVVVIDDDRAVPQALTLRFLHDVVQQAAYEQVAPAQRDALRVRLGTGLLRHARDQGHLDQFLFAIVQQFNGVEETPVGGLDAATSALLNERAGQLASAQGASAPALEYFLRAARASALADEAPAASQTLALHCRAAEAACAAARFDVANELLTRASALPATPADSARIAELRVLLLLARNRLPEALALGQATLNQLGMPLLPLGDPGTWPRVPAPGTLELSQPSPAVVDSAQRLLVALTPCAFITSFEMYARVIRSMIELAVQWPASAWTPLAWTNYGLTLCGMERRTEAFEASELALSMLGRIQDAALRCKVRVLCLGFLRHWRLPLAAQLTPLLQAYEDCQVSGDQEYLGYAAFLFCDKAWGVQPLDELLAGHTLRTTTVQQFGHDFSHHHCRVWQQGLMALRGDAATTPLQLDGPAFRSDEDLAHLQAAQNGFSLFTAHTLRAALAWYRGEPEACWLACQQALPVSANGTGTVLSVDLQVLAALSAPPFEATAFRDRLAAWADVAPANLQHKLDLVDAVLTARSGRLAQALPLFERARDQAQAGGFLRDQLLIEQACSEALADAGQREGAQHWFSQAWRSGLRWGALAVVERLLARHAERMAALAAPAPPAATRPTARAFDLARVSHDMRNPISGVMGLTSILLASNLDERQRRLATLTKASAESLLGMVNDIMDLGQLEHGQLRLHHEPVDLRQLADHLIELMRVQNSRGQVELRLLIDAAVPAQIHSDGQRLRQVIGNFLSNAMKFTRQGHVALRIAPADLDGQLALRVSVQDTGAGIAEHEQAPIFSAFYQSSSGTAYQGPSSGMGLAVSKGIVEALGGRIGFHSTLGQGSEFWFLLPLNTPP</sequence>
<comment type="catalytic activity">
    <reaction evidence="1">
        <text>ATP + protein L-histidine = ADP + protein N-phospho-L-histidine.</text>
        <dbReference type="EC" id="2.7.13.3"/>
    </reaction>
</comment>
<dbReference type="InterPro" id="IPR036890">
    <property type="entry name" value="HATPase_C_sf"/>
</dbReference>
<dbReference type="Pfam" id="PF13191">
    <property type="entry name" value="AAA_16"/>
    <property type="match status" value="1"/>
</dbReference>
<dbReference type="EC" id="2.7.13.3" evidence="2"/>
<evidence type="ECO:0000256" key="1">
    <source>
        <dbReference type="ARBA" id="ARBA00000085"/>
    </source>
</evidence>
<dbReference type="SMART" id="SM00387">
    <property type="entry name" value="HATPase_c"/>
    <property type="match status" value="1"/>
</dbReference>